<dbReference type="PANTHER" id="PTHR23257">
    <property type="entry name" value="SERINE-THREONINE PROTEIN KINASE"/>
    <property type="match status" value="1"/>
</dbReference>
<dbReference type="InterPro" id="IPR050167">
    <property type="entry name" value="Ser_Thr_protein_kinase"/>
</dbReference>
<feature type="domain" description="Protein kinase" evidence="2">
    <location>
        <begin position="1616"/>
        <end position="1909"/>
    </location>
</feature>
<dbReference type="SUPFAM" id="SSF56112">
    <property type="entry name" value="Protein kinase-like (PK-like)"/>
    <property type="match status" value="1"/>
</dbReference>
<dbReference type="Pfam" id="PF07714">
    <property type="entry name" value="PK_Tyr_Ser-Thr"/>
    <property type="match status" value="1"/>
</dbReference>
<evidence type="ECO:0000256" key="1">
    <source>
        <dbReference type="SAM" id="Phobius"/>
    </source>
</evidence>
<comment type="caution">
    <text evidence="3">The sequence shown here is derived from an EMBL/GenBank/DDBJ whole genome shotgun (WGS) entry which is preliminary data.</text>
</comment>
<dbReference type="Proteomes" id="UP001281761">
    <property type="component" value="Unassembled WGS sequence"/>
</dbReference>
<keyword evidence="1" id="KW-0812">Transmembrane</keyword>
<feature type="transmembrane region" description="Helical" evidence="1">
    <location>
        <begin position="1590"/>
        <end position="1613"/>
    </location>
</feature>
<evidence type="ECO:0000313" key="4">
    <source>
        <dbReference type="Proteomes" id="UP001281761"/>
    </source>
</evidence>
<evidence type="ECO:0000313" key="3">
    <source>
        <dbReference type="EMBL" id="KAK2947806.1"/>
    </source>
</evidence>
<protein>
    <recommendedName>
        <fullName evidence="2">Protein kinase domain-containing protein</fullName>
    </recommendedName>
</protein>
<keyword evidence="1" id="KW-1133">Transmembrane helix</keyword>
<sequence length="1927" mass="207251">MLCDVTPRSRSDSIAPFVGVGDGHPSLVSSASSDLSDLYNAEMEAISVIGTGLSLVSKELIFGTGPLFSFGMSGQGCSLGVSGCAPLRMETSLLSSTLVNVTSSTSAFSPGKQLFGSEVNQLVVGSCVAQSTNHDSGTGLMSANLGGNLLCLNTSFSSCVRERNAELSYSFQNRTQTSSPARLNNVTSDVTSVSFTLCTFNTITVAGGGYFGGGAIFLQSTSSSLTINTCFFHRCACTADSDDGGAVRVSYPSNNKHPVSLSHSSFSQCSAKDCGGSIMVDVASSMTMDRCFIEQSKAGYDGAMFVASEVLTFSNTALVDCSSTNRAGAITIVQVTALSLSFIQFRGCSSKNNLDAKDIYFMINASVQITSGMIQFCDSTSGAPNVYFNSDRKMDSDLVPQIDPLTIPTITSLDVTFDGDEATVRVGTTNSIKGTMNMLLDGSNVPRLVHVVFGDSTTSSNLGKAVVSSGANGLLPSATYTHRKSTLAPFPPPTVRTADATLKDWNTTEIVVKGVRLEEGSYWILVENEENEWNITLTRSNSTILIGTAPLHPSTAKGRLEWETEYEVTKVMWTDLDGLTAEEVTLSNTITFTTPIEPPRITSVDCALNGKKDVVIVELTGSKLTSDGQTLAVVSRTSNEMVSSGELFNVTSTKCFVNFPIGGSESSTHVVFGGKYELLSVGSGSSSILVDSGLFFEVPHPPRISSLTAPLEVSSSTFVLSGSGENLPSEKTFTVTLTSGHSFSVTFSSTSTGTSTIGIGGSGQLQYNTDYTIKSVIRTVDGEDDLILLSATSFRTPLGPTLSSVSCDYASDPNTLNLTLSTQRMPLEVFTLTLESTESPSESISLTMTSSDISAGFVLVEVYNKTESLKYGTEISIVGMNSSSVVAVVTAPPFPTPSEPIRITSAVCSLGDDKQKSAVVTLNGVKLGGEKRFTVGVRKMEGSTLIGDEIELSGTLSSDSSSVTHTHTELIFGTAKPLLSFETKYVITRFEVEDSISVVDANVTFSVPPESARIVGIKKSQLNNDRTTMIVWLEGRALLSRTGKLSLTNGSTTAESLSNLEILDDTHCSAEFAVGKEVKSDQLKFGETYKLTGSWTETSGFHVEDGITIIVPFIWTVTNMKFEFSTSLHTGCVMHLTGTDLLVGESLNVTLNGSLSFIATITSEIEAKSTELLIGWPTTLQHNKQYTITSIEATHPDDGEILFDPAVSNTTGSLPEDIVIFVDSGSSSDSTLFCGEKTRPCSSIEDGWKIVEGIGISSLSLSIVHNTTQNSQVRMVSEHEVVIESLPTTKPELFVSPSSSLSEMEGEGMVEVAGGRLRLRDVDVLLSDSPSLIFVRMVGGHLTIETCTLASTSSTNSNSDTSLCLWSGGAIILEDAITNITSSTFSELPFGAINIKGGNLKIEGGILHDNNPQLSDFPSFRRNIRCSGEGQVKIGSLSGGDGKADHPHLWLSHDGCVLSGEDVNVNAPFFIPTLSSSSTSTLNKTSQAFDLTMKGSTLIPCSLILEVSETKKDGSVGKTIRIPLSVDSVKSFNETQIEMSLAVSLLSGFEKSLEWCGRVVYGVNETTTSFVIQKNSVDRAARAVIENMKWWIPLLVSLVCLLILIVIIVLICWRRRKNSQKTGQGVKTQELDDENEGRVEVDEKMEETIAGNSVDYLIKSQQTVNPNMNHPDPTTSVRMETQEFVEVIGESGEVRMVDWMKAETLFDVLHRPEKKREIEKKALSRSMTRGLIRVVGRFKTSEITRRFSPHWVLVNNNVVQLRLGTIPEEPPEIEQGTQNDSKQDKTVGEHEVSFFGGRLSAVKSGTAEGQRWRAPEVSRSNVEKIDVESALVFSLGLVLWEVWTGEVPWKEMDEANACRQNEGGIQPNLKLVLDPSIRELISKCLSFDPKDRPSLQDVFDGLVVSEERMADQPSRVAKASDGHDVRS</sequence>
<reference evidence="3 4" key="1">
    <citation type="journal article" date="2022" name="bioRxiv">
        <title>Genomics of Preaxostyla Flagellates Illuminates Evolutionary Transitions and the Path Towards Mitochondrial Loss.</title>
        <authorList>
            <person name="Novak L.V.F."/>
            <person name="Treitli S.C."/>
            <person name="Pyrih J."/>
            <person name="Halakuc P."/>
            <person name="Pipaliya S.V."/>
            <person name="Vacek V."/>
            <person name="Brzon O."/>
            <person name="Soukal P."/>
            <person name="Eme L."/>
            <person name="Dacks J.B."/>
            <person name="Karnkowska A."/>
            <person name="Elias M."/>
            <person name="Hampl V."/>
        </authorList>
    </citation>
    <scope>NUCLEOTIDE SEQUENCE [LARGE SCALE GENOMIC DNA]</scope>
    <source>
        <strain evidence="3">NAU3</strain>
        <tissue evidence="3">Gut</tissue>
    </source>
</reference>
<name>A0ABQ9X7H7_9EUKA</name>
<dbReference type="PROSITE" id="PS50011">
    <property type="entry name" value="PROTEIN_KINASE_DOM"/>
    <property type="match status" value="1"/>
</dbReference>
<dbReference type="InterPro" id="IPR001245">
    <property type="entry name" value="Ser-Thr/Tyr_kinase_cat_dom"/>
</dbReference>
<evidence type="ECO:0000259" key="2">
    <source>
        <dbReference type="PROSITE" id="PS50011"/>
    </source>
</evidence>
<dbReference type="InterPro" id="IPR011009">
    <property type="entry name" value="Kinase-like_dom_sf"/>
</dbReference>
<keyword evidence="1" id="KW-0472">Membrane</keyword>
<dbReference type="InterPro" id="IPR000719">
    <property type="entry name" value="Prot_kinase_dom"/>
</dbReference>
<gene>
    <name evidence="3" type="ORF">BLNAU_17226</name>
</gene>
<keyword evidence="4" id="KW-1185">Reference proteome</keyword>
<dbReference type="Gene3D" id="1.10.510.10">
    <property type="entry name" value="Transferase(Phosphotransferase) domain 1"/>
    <property type="match status" value="1"/>
</dbReference>
<organism evidence="3 4">
    <name type="scientific">Blattamonas nauphoetae</name>
    <dbReference type="NCBI Taxonomy" id="2049346"/>
    <lineage>
        <taxon>Eukaryota</taxon>
        <taxon>Metamonada</taxon>
        <taxon>Preaxostyla</taxon>
        <taxon>Oxymonadida</taxon>
        <taxon>Blattamonas</taxon>
    </lineage>
</organism>
<dbReference type="PANTHER" id="PTHR23257:SF963">
    <property type="entry name" value="AT08303P"/>
    <property type="match status" value="1"/>
</dbReference>
<accession>A0ABQ9X7H7</accession>
<proteinExistence type="predicted"/>
<dbReference type="EMBL" id="JARBJD010000190">
    <property type="protein sequence ID" value="KAK2947806.1"/>
    <property type="molecule type" value="Genomic_DNA"/>
</dbReference>